<proteinExistence type="inferred from homology"/>
<organism evidence="13 14">
    <name type="scientific">Thermus parvatiensis</name>
    <dbReference type="NCBI Taxonomy" id="456163"/>
    <lineage>
        <taxon>Bacteria</taxon>
        <taxon>Thermotogati</taxon>
        <taxon>Deinococcota</taxon>
        <taxon>Deinococci</taxon>
        <taxon>Thermales</taxon>
        <taxon>Thermaceae</taxon>
        <taxon>Thermus</taxon>
    </lineage>
</organism>
<protein>
    <recommendedName>
        <fullName evidence="9">Beta sliding clamp</fullName>
    </recommendedName>
</protein>
<keyword evidence="7 9" id="KW-0239">DNA-directed DNA polymerase</keyword>
<keyword evidence="8" id="KW-0238">DNA-binding</keyword>
<feature type="domain" description="DNA polymerase III beta sliding clamp C-terminal" evidence="12">
    <location>
        <begin position="258"/>
        <end position="363"/>
    </location>
</feature>
<dbReference type="InterPro" id="IPR022635">
    <property type="entry name" value="DNA_polIII_beta_C"/>
</dbReference>
<dbReference type="PANTHER" id="PTHR30478">
    <property type="entry name" value="DNA POLYMERASE III SUBUNIT BETA"/>
    <property type="match status" value="1"/>
</dbReference>
<dbReference type="EMBL" id="CP014141">
    <property type="protein sequence ID" value="AMA74951.1"/>
    <property type="molecule type" value="Genomic_DNA"/>
</dbReference>
<comment type="subcellular location">
    <subcellularLocation>
        <location evidence="1 9">Cytoplasm</location>
    </subcellularLocation>
</comment>
<dbReference type="Gene3D" id="3.10.150.10">
    <property type="entry name" value="DNA Polymerase III, subunit A, domain 2"/>
    <property type="match status" value="3"/>
</dbReference>
<feature type="domain" description="DNA polymerase III beta sliding clamp central" evidence="11">
    <location>
        <begin position="140"/>
        <end position="255"/>
    </location>
</feature>
<comment type="subunit">
    <text evidence="9">Forms a ring-shaped head-to-tail homodimer around DNA.</text>
</comment>
<dbReference type="PANTHER" id="PTHR30478:SF0">
    <property type="entry name" value="BETA SLIDING CLAMP"/>
    <property type="match status" value="1"/>
</dbReference>
<dbReference type="KEGG" id="tpar:AV541_00910"/>
<dbReference type="GO" id="GO:0009360">
    <property type="term" value="C:DNA polymerase III complex"/>
    <property type="evidence" value="ECO:0007669"/>
    <property type="project" value="InterPro"/>
</dbReference>
<dbReference type="SUPFAM" id="SSF55979">
    <property type="entry name" value="DNA clamp"/>
    <property type="match status" value="3"/>
</dbReference>
<dbReference type="NCBIfam" id="TIGR00663">
    <property type="entry name" value="dnan"/>
    <property type="match status" value="1"/>
</dbReference>
<dbReference type="GO" id="GO:0003887">
    <property type="term" value="F:DNA-directed DNA polymerase activity"/>
    <property type="evidence" value="ECO:0007669"/>
    <property type="project" value="UniProtKB-UniRule"/>
</dbReference>
<comment type="similarity">
    <text evidence="2 9">Belongs to the beta sliding clamp family.</text>
</comment>
<keyword evidence="6 9" id="KW-0235">DNA replication</keyword>
<keyword evidence="4 9" id="KW-0808">Transferase</keyword>
<dbReference type="InterPro" id="IPR022634">
    <property type="entry name" value="DNA_polIII_beta_N"/>
</dbReference>
<dbReference type="GeneID" id="3168924"/>
<evidence type="ECO:0000256" key="1">
    <source>
        <dbReference type="ARBA" id="ARBA00004496"/>
    </source>
</evidence>
<dbReference type="InterPro" id="IPR022637">
    <property type="entry name" value="DNA_polIII_beta_cen"/>
</dbReference>
<evidence type="ECO:0000256" key="7">
    <source>
        <dbReference type="ARBA" id="ARBA00022932"/>
    </source>
</evidence>
<comment type="function">
    <text evidence="9">Confers DNA tethering and processivity to DNA polymerases and other proteins. Acts as a clamp, forming a ring around DNA (a reaction catalyzed by the clamp-loading complex) which diffuses in an ATP-independent manner freely and bidirectionally along dsDNA. Initially characterized for its ability to contact the catalytic subunit of DNA polymerase III (Pol III), a complex, multichain enzyme responsible for most of the replicative synthesis in bacteria; Pol III exhibits 3'-5' exonuclease proofreading activity. The beta chain is required for initiation of replication as well as for processivity of DNA replication.</text>
</comment>
<evidence type="ECO:0000256" key="5">
    <source>
        <dbReference type="ARBA" id="ARBA00022695"/>
    </source>
</evidence>
<dbReference type="GO" id="GO:0005737">
    <property type="term" value="C:cytoplasm"/>
    <property type="evidence" value="ECO:0007669"/>
    <property type="project" value="UniProtKB-SubCell"/>
</dbReference>
<feature type="domain" description="DNA polymerase III beta sliding clamp N-terminal" evidence="10">
    <location>
        <begin position="1"/>
        <end position="122"/>
    </location>
</feature>
<dbReference type="InterPro" id="IPR001001">
    <property type="entry name" value="DNA_polIII_beta"/>
</dbReference>
<evidence type="ECO:0000259" key="12">
    <source>
        <dbReference type="Pfam" id="PF02768"/>
    </source>
</evidence>
<dbReference type="GO" id="GO:0008408">
    <property type="term" value="F:3'-5' exonuclease activity"/>
    <property type="evidence" value="ECO:0007669"/>
    <property type="project" value="InterPro"/>
</dbReference>
<keyword evidence="3 9" id="KW-0963">Cytoplasm</keyword>
<dbReference type="RefSeq" id="WP_011227630.1">
    <property type="nucleotide sequence ID" value="NZ_CP014141.1"/>
</dbReference>
<accession>A0A0X8D5Z7</accession>
<dbReference type="Pfam" id="PF02768">
    <property type="entry name" value="DNA_pol3_beta_3"/>
    <property type="match status" value="1"/>
</dbReference>
<sequence>MNITVPKKLLSDQLSLLERIVPSRSANPLYTYLGLYAEEGALILFGTNGEVDLEVRLPAEAQSLPRVLVPAQPFFQLVRSLPGDLVALGLASEPGQGGQLELSSGRFRTRLSLAPAEGYPELLVPEGEDKGAFPLRTRMPSGELVKALTHVRYAASNEEYRAIFRGVQLEFSPQGFRAVASDGYRLALYDLPLPQGFQAKAVVPARSVDEMVRVLKGADGAEADLALGEGVLALALEGGSGVRMALRLMEGEFPDYQRVIPQEFALKVQVEGEALREAVRRVSVLSDRQNHRVDLLLEEGRILLSAEGDYGKGQEEVPAQVEGPGMAVAYNARYLLEALAPVGDRAHLGISGPTSPSLIWGDGEGYRAVVVPLRV</sequence>
<evidence type="ECO:0000256" key="8">
    <source>
        <dbReference type="ARBA" id="ARBA00023125"/>
    </source>
</evidence>
<evidence type="ECO:0000313" key="13">
    <source>
        <dbReference type="EMBL" id="AMA74951.1"/>
    </source>
</evidence>
<reference evidence="13 14" key="1">
    <citation type="submission" date="2016-01" db="EMBL/GenBank/DDBJ databases">
        <title>Genome sequence of Thermus parvatiensis, a thermophile isolated from a hot water spring.</title>
        <authorList>
            <person name="Tripathi C."/>
            <person name="Lal R."/>
        </authorList>
    </citation>
    <scope>NUCLEOTIDE SEQUENCE [LARGE SCALE GENOMIC DNA]</scope>
    <source>
        <strain evidence="13 14">RL</strain>
    </source>
</reference>
<evidence type="ECO:0000259" key="10">
    <source>
        <dbReference type="Pfam" id="PF00712"/>
    </source>
</evidence>
<gene>
    <name evidence="13" type="ORF">AV541_00910</name>
</gene>
<dbReference type="InterPro" id="IPR046938">
    <property type="entry name" value="DNA_clamp_sf"/>
</dbReference>
<evidence type="ECO:0000259" key="11">
    <source>
        <dbReference type="Pfam" id="PF02767"/>
    </source>
</evidence>
<keyword evidence="5 9" id="KW-0548">Nucleotidyltransferase</keyword>
<evidence type="ECO:0000256" key="3">
    <source>
        <dbReference type="ARBA" id="ARBA00022490"/>
    </source>
</evidence>
<dbReference type="GO" id="GO:0003677">
    <property type="term" value="F:DNA binding"/>
    <property type="evidence" value="ECO:0007669"/>
    <property type="project" value="UniProtKB-UniRule"/>
</dbReference>
<evidence type="ECO:0000256" key="6">
    <source>
        <dbReference type="ARBA" id="ARBA00022705"/>
    </source>
</evidence>
<dbReference type="Pfam" id="PF00712">
    <property type="entry name" value="DNA_pol3_beta"/>
    <property type="match status" value="1"/>
</dbReference>
<name>A0A0X8D5Z7_9DEIN</name>
<dbReference type="CDD" id="cd00140">
    <property type="entry name" value="beta_clamp"/>
    <property type="match status" value="1"/>
</dbReference>
<dbReference type="SMART" id="SM00480">
    <property type="entry name" value="POL3Bc"/>
    <property type="match status" value="1"/>
</dbReference>
<dbReference type="GO" id="GO:0006271">
    <property type="term" value="P:DNA strand elongation involved in DNA replication"/>
    <property type="evidence" value="ECO:0007669"/>
    <property type="project" value="TreeGrafter"/>
</dbReference>
<evidence type="ECO:0000256" key="9">
    <source>
        <dbReference type="PIRNR" id="PIRNR000804"/>
    </source>
</evidence>
<evidence type="ECO:0000256" key="4">
    <source>
        <dbReference type="ARBA" id="ARBA00022679"/>
    </source>
</evidence>
<dbReference type="Proteomes" id="UP000061630">
    <property type="component" value="Chromosome"/>
</dbReference>
<dbReference type="AlphaFoldDB" id="A0A0X8D5Z7"/>
<dbReference type="Pfam" id="PF02767">
    <property type="entry name" value="DNA_pol3_beta_2"/>
    <property type="match status" value="1"/>
</dbReference>
<evidence type="ECO:0000256" key="2">
    <source>
        <dbReference type="ARBA" id="ARBA00010752"/>
    </source>
</evidence>
<dbReference type="PIRSF" id="PIRSF000804">
    <property type="entry name" value="DNA_pol_III_b"/>
    <property type="match status" value="1"/>
</dbReference>
<evidence type="ECO:0000313" key="14">
    <source>
        <dbReference type="Proteomes" id="UP000061630"/>
    </source>
</evidence>